<dbReference type="SUPFAM" id="SSF52402">
    <property type="entry name" value="Adenine nucleotide alpha hydrolases-like"/>
    <property type="match status" value="1"/>
</dbReference>
<dbReference type="AlphaFoldDB" id="A0AA38LWJ5"/>
<dbReference type="PANTHER" id="PTHR47815">
    <property type="entry name" value="UNIVERSAL STRESS PROTEIN A FAMILY PROTEIN C25B2.10"/>
    <property type="match status" value="1"/>
</dbReference>
<dbReference type="Proteomes" id="UP001164286">
    <property type="component" value="Unassembled WGS sequence"/>
</dbReference>
<feature type="region of interest" description="Disordered" evidence="1">
    <location>
        <begin position="1"/>
        <end position="62"/>
    </location>
</feature>
<accession>A0AA38LWJ5</accession>
<dbReference type="PANTHER" id="PTHR47815:SF1">
    <property type="entry name" value="UNIVERSAL STRESS PROTEIN A FAMILY PROTEIN C25B2.10"/>
    <property type="match status" value="1"/>
</dbReference>
<evidence type="ECO:0000259" key="2">
    <source>
        <dbReference type="Pfam" id="PF00582"/>
    </source>
</evidence>
<feature type="domain" description="UspA" evidence="2">
    <location>
        <begin position="162"/>
        <end position="303"/>
    </location>
</feature>
<dbReference type="InterPro" id="IPR014729">
    <property type="entry name" value="Rossmann-like_a/b/a_fold"/>
</dbReference>
<feature type="region of interest" description="Disordered" evidence="1">
    <location>
        <begin position="311"/>
        <end position="351"/>
    </location>
</feature>
<dbReference type="Pfam" id="PF00582">
    <property type="entry name" value="Usp"/>
    <property type="match status" value="1"/>
</dbReference>
<proteinExistence type="predicted"/>
<organism evidence="3 4">
    <name type="scientific">Dioszegia hungarica</name>
    <dbReference type="NCBI Taxonomy" id="4972"/>
    <lineage>
        <taxon>Eukaryota</taxon>
        <taxon>Fungi</taxon>
        <taxon>Dikarya</taxon>
        <taxon>Basidiomycota</taxon>
        <taxon>Agaricomycotina</taxon>
        <taxon>Tremellomycetes</taxon>
        <taxon>Tremellales</taxon>
        <taxon>Bulleribasidiaceae</taxon>
        <taxon>Dioszegia</taxon>
    </lineage>
</organism>
<reference evidence="3" key="1">
    <citation type="journal article" date="2022" name="G3 (Bethesda)">
        <title>High quality genome of the basidiomycete yeast Dioszegia hungarica PDD-24b-2 isolated from cloud water.</title>
        <authorList>
            <person name="Jarrige D."/>
            <person name="Haridas S."/>
            <person name="Bleykasten-Grosshans C."/>
            <person name="Joly M."/>
            <person name="Nadalig T."/>
            <person name="Sancelme M."/>
            <person name="Vuilleumier S."/>
            <person name="Grigoriev I.V."/>
            <person name="Amato P."/>
            <person name="Bringel F."/>
        </authorList>
    </citation>
    <scope>NUCLEOTIDE SEQUENCE</scope>
    <source>
        <strain evidence="3">PDD-24b-2</strain>
    </source>
</reference>
<name>A0AA38LWJ5_9TREE</name>
<comment type="caution">
    <text evidence="3">The sequence shown here is derived from an EMBL/GenBank/DDBJ whole genome shotgun (WGS) entry which is preliminary data.</text>
</comment>
<dbReference type="EMBL" id="JAKWFO010000002">
    <property type="protein sequence ID" value="KAI9638847.1"/>
    <property type="molecule type" value="Genomic_DNA"/>
</dbReference>
<gene>
    <name evidence="3" type="ORF">MKK02DRAFT_35790</name>
</gene>
<protein>
    <recommendedName>
        <fullName evidence="2">UspA domain-containing protein</fullName>
    </recommendedName>
</protein>
<sequence>MSSQPPLRPLLRTTLSSPNTSSGPTDLPTTASSLAPSPSASSSHISIQTPPAPDRTHSSSTLNFGALGALNMNMNSHPERERNKRHSHGALSPAEIHSAMHREGSGHGRFPRTNTQGSAGEGRYRRKVGFEAFEAGPETLFAFTCQAKSDGYKRSRNTRVFAVAVSPDESGEDALEWLMSELVEDGDEVVAIRVLELDEGERHDPTALSDFREEAHGILRTMLEKNDEAENRKISVIVEMVAGPVPDMLLKMIALYRPDSLIVGTRGSRSRLQSFGRALGAPGMGSVSRYAVSHSPVPVIVVRPERKVKKHLAKRQNDPKRGHYAQIVGPNGLELSRSRSRGSIGGMSDKE</sequence>
<evidence type="ECO:0000313" key="4">
    <source>
        <dbReference type="Proteomes" id="UP001164286"/>
    </source>
</evidence>
<feature type="region of interest" description="Disordered" evidence="1">
    <location>
        <begin position="101"/>
        <end position="121"/>
    </location>
</feature>
<feature type="compositionally biased region" description="Low complexity" evidence="1">
    <location>
        <begin position="1"/>
        <end position="18"/>
    </location>
</feature>
<dbReference type="Gene3D" id="3.40.50.620">
    <property type="entry name" value="HUPs"/>
    <property type="match status" value="1"/>
</dbReference>
<dbReference type="GeneID" id="77728471"/>
<evidence type="ECO:0000256" key="1">
    <source>
        <dbReference type="SAM" id="MobiDB-lite"/>
    </source>
</evidence>
<dbReference type="RefSeq" id="XP_052948624.1">
    <property type="nucleotide sequence ID" value="XM_053089266.1"/>
</dbReference>
<dbReference type="InterPro" id="IPR006016">
    <property type="entry name" value="UspA"/>
</dbReference>
<dbReference type="CDD" id="cd23659">
    <property type="entry name" value="USP_At3g01520-like"/>
    <property type="match status" value="1"/>
</dbReference>
<feature type="compositionally biased region" description="Low complexity" evidence="1">
    <location>
        <begin position="27"/>
        <end position="43"/>
    </location>
</feature>
<evidence type="ECO:0000313" key="3">
    <source>
        <dbReference type="EMBL" id="KAI9638847.1"/>
    </source>
</evidence>
<keyword evidence="4" id="KW-1185">Reference proteome</keyword>